<evidence type="ECO:0000256" key="4">
    <source>
        <dbReference type="ARBA" id="ARBA00023136"/>
    </source>
</evidence>
<keyword evidence="3 7" id="KW-1133">Transmembrane helix</keyword>
<evidence type="ECO:0000256" key="3">
    <source>
        <dbReference type="ARBA" id="ARBA00022989"/>
    </source>
</evidence>
<dbReference type="OMA" id="LAFWMNA"/>
<keyword evidence="2 7" id="KW-0812">Transmembrane</keyword>
<organism evidence="8 9">
    <name type="scientific">Pyronema omphalodes (strain CBS 100304)</name>
    <name type="common">Pyronema confluens</name>
    <dbReference type="NCBI Taxonomy" id="1076935"/>
    <lineage>
        <taxon>Eukaryota</taxon>
        <taxon>Fungi</taxon>
        <taxon>Dikarya</taxon>
        <taxon>Ascomycota</taxon>
        <taxon>Pezizomycotina</taxon>
        <taxon>Pezizomycetes</taxon>
        <taxon>Pezizales</taxon>
        <taxon>Pyronemataceae</taxon>
        <taxon>Pyronema</taxon>
    </lineage>
</organism>
<comment type="similarity">
    <text evidence="1">Belongs to the TMEM53 family.</text>
</comment>
<dbReference type="Proteomes" id="UP000018144">
    <property type="component" value="Unassembled WGS sequence"/>
</dbReference>
<dbReference type="GO" id="GO:0005640">
    <property type="term" value="C:nuclear outer membrane"/>
    <property type="evidence" value="ECO:0007669"/>
    <property type="project" value="UniProtKB-SubCell"/>
</dbReference>
<comment type="subcellular location">
    <subcellularLocation>
        <location evidence="6">Nucleus outer membrane</location>
        <topology evidence="6">Single-pass membrane protein</topology>
    </subcellularLocation>
</comment>
<dbReference type="Pfam" id="PF05705">
    <property type="entry name" value="DUF829"/>
    <property type="match status" value="1"/>
</dbReference>
<evidence type="ECO:0000256" key="7">
    <source>
        <dbReference type="SAM" id="Phobius"/>
    </source>
</evidence>
<dbReference type="InterPro" id="IPR008547">
    <property type="entry name" value="DUF829_TMEM53"/>
</dbReference>
<evidence type="ECO:0000256" key="6">
    <source>
        <dbReference type="ARBA" id="ARBA00034303"/>
    </source>
</evidence>
<accession>U4LH30</accession>
<proteinExistence type="inferred from homology"/>
<dbReference type="eggNOG" id="KOG2521">
    <property type="taxonomic scope" value="Eukaryota"/>
</dbReference>
<protein>
    <submittedName>
        <fullName evidence="8">Similar to Transmembrane protein 53 acc. no. Q6DHN0</fullName>
    </submittedName>
</protein>
<name>U4LH30_PYROM</name>
<dbReference type="SUPFAM" id="SSF53474">
    <property type="entry name" value="alpha/beta-Hydrolases"/>
    <property type="match status" value="1"/>
</dbReference>
<gene>
    <name evidence="8" type="ORF">PCON_09408</name>
</gene>
<dbReference type="OrthoDB" id="77878at2759"/>
<evidence type="ECO:0000256" key="5">
    <source>
        <dbReference type="ARBA" id="ARBA00023242"/>
    </source>
</evidence>
<evidence type="ECO:0000256" key="2">
    <source>
        <dbReference type="ARBA" id="ARBA00022692"/>
    </source>
</evidence>
<reference evidence="8 9" key="1">
    <citation type="journal article" date="2013" name="PLoS Genet.">
        <title>The genome and development-dependent transcriptomes of Pyronema confluens: a window into fungal evolution.</title>
        <authorList>
            <person name="Traeger S."/>
            <person name="Altegoer F."/>
            <person name="Freitag M."/>
            <person name="Gabaldon T."/>
            <person name="Kempken F."/>
            <person name="Kumar A."/>
            <person name="Marcet-Houben M."/>
            <person name="Poggeler S."/>
            <person name="Stajich J.E."/>
            <person name="Nowrousian M."/>
        </authorList>
    </citation>
    <scope>NUCLEOTIDE SEQUENCE [LARGE SCALE GENOMIC DNA]</scope>
    <source>
        <strain evidence="9">CBS 100304</strain>
        <tissue evidence="8">Vegetative mycelium</tissue>
    </source>
</reference>
<keyword evidence="5" id="KW-0539">Nucleus</keyword>
<evidence type="ECO:0000313" key="9">
    <source>
        <dbReference type="Proteomes" id="UP000018144"/>
    </source>
</evidence>
<dbReference type="PANTHER" id="PTHR12265">
    <property type="entry name" value="TRANSMEMBRANE PROTEIN 53"/>
    <property type="match status" value="1"/>
</dbReference>
<sequence length="289" mass="33068">MATTPPSSAVPQFHRLSPSVLSYSPPPGTPSDPGDPSTILLFGWMDAPARALAKYTLTYTHLFPSSRILLLTSSSGDFIYRTFSRQFQNLSPALSKIRCDEKKSLLLHSFSNGGAQHVVNLAMMYKKATGKLLPIKALVIDSAPGPGEYMRAIRCLVTAYKTLVWWRRWIAVAGTYAVFMFLGEIWRLMGWRNRVVRIREELNNEKLIMKEGRRVYIYGDGDEVIPVRDVEEHIQEARKKGFLVRGERFDGTPHVQHVRGEEERYWGLVKEAWREERDEGYMTGESEKR</sequence>
<keyword evidence="4 7" id="KW-0472">Membrane</keyword>
<dbReference type="InterPro" id="IPR029058">
    <property type="entry name" value="AB_hydrolase_fold"/>
</dbReference>
<evidence type="ECO:0000256" key="1">
    <source>
        <dbReference type="ARBA" id="ARBA00007387"/>
    </source>
</evidence>
<feature type="transmembrane region" description="Helical" evidence="7">
    <location>
        <begin position="169"/>
        <end position="189"/>
    </location>
</feature>
<dbReference type="AlphaFoldDB" id="U4LH30"/>
<keyword evidence="9" id="KW-1185">Reference proteome</keyword>
<dbReference type="PANTHER" id="PTHR12265:SF30">
    <property type="entry name" value="TRANSMEMBRANE PROTEIN 53"/>
    <property type="match status" value="1"/>
</dbReference>
<dbReference type="EMBL" id="HF935497">
    <property type="protein sequence ID" value="CCX30807.1"/>
    <property type="molecule type" value="Genomic_DNA"/>
</dbReference>
<evidence type="ECO:0000313" key="8">
    <source>
        <dbReference type="EMBL" id="CCX30807.1"/>
    </source>
</evidence>